<dbReference type="Proteomes" id="UP000325289">
    <property type="component" value="Unassembled WGS sequence"/>
</dbReference>
<dbReference type="PROSITE" id="PS00330">
    <property type="entry name" value="HEMOLYSIN_CALCIUM"/>
    <property type="match status" value="3"/>
</dbReference>
<feature type="chain" id="PRO_5009301904" evidence="4">
    <location>
        <begin position="20"/>
        <end position="386"/>
    </location>
</feature>
<dbReference type="EMBL" id="FOMS01000002">
    <property type="protein sequence ID" value="SFD74167.1"/>
    <property type="molecule type" value="Genomic_DNA"/>
</dbReference>
<evidence type="ECO:0000313" key="6">
    <source>
        <dbReference type="Proteomes" id="UP000325289"/>
    </source>
</evidence>
<dbReference type="InterPro" id="IPR011049">
    <property type="entry name" value="Serralysin-like_metalloprot_C"/>
</dbReference>
<comment type="subcellular location">
    <subcellularLocation>
        <location evidence="1">Secreted</location>
    </subcellularLocation>
</comment>
<dbReference type="GO" id="GO:0005576">
    <property type="term" value="C:extracellular region"/>
    <property type="evidence" value="ECO:0007669"/>
    <property type="project" value="UniProtKB-SubCell"/>
</dbReference>
<dbReference type="PRINTS" id="PR00313">
    <property type="entry name" value="CABNDNGRPT"/>
</dbReference>
<feature type="compositionally biased region" description="Low complexity" evidence="3">
    <location>
        <begin position="46"/>
        <end position="68"/>
    </location>
</feature>
<dbReference type="SUPFAM" id="SSF51120">
    <property type="entry name" value="beta-Roll"/>
    <property type="match status" value="2"/>
</dbReference>
<dbReference type="InterPro" id="IPR001343">
    <property type="entry name" value="Hemolysn_Ca-bd"/>
</dbReference>
<feature type="region of interest" description="Disordered" evidence="3">
    <location>
        <begin position="23"/>
        <end position="86"/>
    </location>
</feature>
<proteinExistence type="predicted"/>
<keyword evidence="4" id="KW-0732">Signal</keyword>
<dbReference type="PANTHER" id="PTHR38340:SF1">
    <property type="entry name" value="S-LAYER PROTEIN"/>
    <property type="match status" value="1"/>
</dbReference>
<dbReference type="AlphaFoldDB" id="A0A1I1UTR9"/>
<dbReference type="OrthoDB" id="9342475at2"/>
<evidence type="ECO:0000256" key="2">
    <source>
        <dbReference type="ARBA" id="ARBA00022525"/>
    </source>
</evidence>
<dbReference type="Gene3D" id="2.150.10.10">
    <property type="entry name" value="Serralysin-like metalloprotease, C-terminal"/>
    <property type="match status" value="4"/>
</dbReference>
<evidence type="ECO:0000313" key="5">
    <source>
        <dbReference type="EMBL" id="SFD74167.1"/>
    </source>
</evidence>
<keyword evidence="2" id="KW-0964">Secreted</keyword>
<accession>A0A1I1UTR9</accession>
<feature type="signal peptide" evidence="4">
    <location>
        <begin position="1"/>
        <end position="19"/>
    </location>
</feature>
<keyword evidence="6" id="KW-1185">Reference proteome</keyword>
<dbReference type="RefSeq" id="WP_149754871.1">
    <property type="nucleotide sequence ID" value="NZ_FOMS01000002.1"/>
</dbReference>
<gene>
    <name evidence="5" type="ORF">SAMN04515678_102511</name>
</gene>
<name>A0A1I1UTR9_9RHOB</name>
<dbReference type="InterPro" id="IPR018511">
    <property type="entry name" value="Hemolysin-typ_Ca-bd_CS"/>
</dbReference>
<dbReference type="InterPro" id="IPR050557">
    <property type="entry name" value="RTX_toxin/Mannuronan_C5-epim"/>
</dbReference>
<organism evidence="5 6">
    <name type="scientific">Roseivivax sediminis</name>
    <dbReference type="NCBI Taxonomy" id="936889"/>
    <lineage>
        <taxon>Bacteria</taxon>
        <taxon>Pseudomonadati</taxon>
        <taxon>Pseudomonadota</taxon>
        <taxon>Alphaproteobacteria</taxon>
        <taxon>Rhodobacterales</taxon>
        <taxon>Roseobacteraceae</taxon>
        <taxon>Roseivivax</taxon>
    </lineage>
</organism>
<evidence type="ECO:0000256" key="3">
    <source>
        <dbReference type="SAM" id="MobiDB-lite"/>
    </source>
</evidence>
<evidence type="ECO:0000256" key="4">
    <source>
        <dbReference type="SAM" id="SignalP"/>
    </source>
</evidence>
<evidence type="ECO:0000256" key="1">
    <source>
        <dbReference type="ARBA" id="ARBA00004613"/>
    </source>
</evidence>
<dbReference type="PANTHER" id="PTHR38340">
    <property type="entry name" value="S-LAYER PROTEIN"/>
    <property type="match status" value="1"/>
</dbReference>
<dbReference type="GO" id="GO:0005509">
    <property type="term" value="F:calcium ion binding"/>
    <property type="evidence" value="ECO:0007669"/>
    <property type="project" value="InterPro"/>
</dbReference>
<dbReference type="Pfam" id="PF00353">
    <property type="entry name" value="HemolysinCabind"/>
    <property type="match status" value="4"/>
</dbReference>
<sequence length="386" mass="37124">MLWLTGLVGIMMLGSVAIIGTTPVTDDSDDEAEAGGQGETADSFDVPPQVGGSPGPGHAEAPGAPSGESAGDDEAGPDTPVPASDEYLSTDLLPAAAPEAVAESTTREGGRIALGTSAADMLTGSDFTDHLDGGAGDDLLRASDGDDAMTGGAGADTLFGGAGADTLHGEGGTDLLDGEGGGDLLDGGAEDDALFGHGGHDTMHGAGGNDILQGGLGDDVLRGGAGTDALHGREGADTIAGGAGADTLMGGAGDDLLEDRGPGSGEGDFLNGHGGNDTLMPGAGDIASGGTGADTFALGSRAVGDPAELTDFDPAEDKLVVLYEETGAPPDVALAPDPDNPAMVRLLLDGAAVATLAAADAPPLDAIALVPQGAAPVFGSGPVAGT</sequence>
<reference evidence="5 6" key="1">
    <citation type="submission" date="2016-10" db="EMBL/GenBank/DDBJ databases">
        <authorList>
            <person name="Varghese N."/>
            <person name="Submissions S."/>
        </authorList>
    </citation>
    <scope>NUCLEOTIDE SEQUENCE [LARGE SCALE GENOMIC DNA]</scope>
    <source>
        <strain evidence="6">YIM D21,KCTC 23444,ACCC 10710</strain>
    </source>
</reference>
<protein>
    <submittedName>
        <fullName evidence="5">Hemolysin-type calcium-binding repeat-containing protein</fullName>
    </submittedName>
</protein>